<keyword evidence="2" id="KW-1185">Reference proteome</keyword>
<evidence type="ECO:0000313" key="2">
    <source>
        <dbReference type="Proteomes" id="UP000030686"/>
    </source>
</evidence>
<dbReference type="AlphaFoldDB" id="W6QBR3"/>
<dbReference type="EMBL" id="HG792017">
    <property type="protein sequence ID" value="CDM33895.1"/>
    <property type="molecule type" value="Genomic_DNA"/>
</dbReference>
<organism evidence="1 2">
    <name type="scientific">Penicillium roqueforti (strain FM164)</name>
    <dbReference type="NCBI Taxonomy" id="1365484"/>
    <lineage>
        <taxon>Eukaryota</taxon>
        <taxon>Fungi</taxon>
        <taxon>Dikarya</taxon>
        <taxon>Ascomycota</taxon>
        <taxon>Pezizomycotina</taxon>
        <taxon>Eurotiomycetes</taxon>
        <taxon>Eurotiomycetidae</taxon>
        <taxon>Eurotiales</taxon>
        <taxon>Aspergillaceae</taxon>
        <taxon>Penicillium</taxon>
    </lineage>
</organism>
<accession>W6QBR3</accession>
<evidence type="ECO:0000313" key="1">
    <source>
        <dbReference type="EMBL" id="CDM33895.1"/>
    </source>
</evidence>
<gene>
    <name evidence="1" type="ORF">PROQFM164_S03g000619</name>
</gene>
<proteinExistence type="predicted"/>
<dbReference type="OrthoDB" id="76567at2759"/>
<reference evidence="1" key="1">
    <citation type="journal article" date="2014" name="Nat. Commun.">
        <title>Multiple recent horizontal transfers of a large genomic region in cheese making fungi.</title>
        <authorList>
            <person name="Cheeseman K."/>
            <person name="Ropars J."/>
            <person name="Renault P."/>
            <person name="Dupont J."/>
            <person name="Gouzy J."/>
            <person name="Branca A."/>
            <person name="Abraham A.L."/>
            <person name="Ceppi M."/>
            <person name="Conseiller E."/>
            <person name="Debuchy R."/>
            <person name="Malagnac F."/>
            <person name="Goarin A."/>
            <person name="Silar P."/>
            <person name="Lacoste S."/>
            <person name="Sallet E."/>
            <person name="Bensimon A."/>
            <person name="Giraud T."/>
            <person name="Brygoo Y."/>
        </authorList>
    </citation>
    <scope>NUCLEOTIDE SEQUENCE [LARGE SCALE GENOMIC DNA]</scope>
    <source>
        <strain evidence="1">FM164</strain>
    </source>
</reference>
<dbReference type="Proteomes" id="UP000030686">
    <property type="component" value="Unassembled WGS sequence"/>
</dbReference>
<name>W6QBR3_PENRF</name>
<protein>
    <submittedName>
        <fullName evidence="1">Genomic scaffold, ProqFM164S03</fullName>
    </submittedName>
</protein>
<sequence length="101" mass="11290">MTMGRSYPAHRQELKESLWLRSLTGGSLHPISLMGWVGGRGAGLPTLALEVGVSESYSQQCKDAHWWYSNSEHLTKCVVIVVVVTCRSHADVWFVRLHLAI</sequence>